<name>A0A4R9M1S3_9LEPT</name>
<evidence type="ECO:0000313" key="7">
    <source>
        <dbReference type="EMBL" id="TGN19647.1"/>
    </source>
</evidence>
<dbReference type="GO" id="GO:0031419">
    <property type="term" value="F:cobalamin binding"/>
    <property type="evidence" value="ECO:0007669"/>
    <property type="project" value="UniProtKB-KW"/>
</dbReference>
<proteinExistence type="inferred from homology"/>
<comment type="similarity">
    <text evidence="2">Belongs to the methylmalonyl-CoA mutase family.</text>
</comment>
<feature type="domain" description="Methylmalonyl-CoA mutase alpha/beta chain catalytic" evidence="6">
    <location>
        <begin position="195"/>
        <end position="444"/>
    </location>
</feature>
<dbReference type="SUPFAM" id="SSF51703">
    <property type="entry name" value="Cobalamin (vitamin B12)-dependent enzymes"/>
    <property type="match status" value="1"/>
</dbReference>
<evidence type="ECO:0000256" key="4">
    <source>
        <dbReference type="ARBA" id="ARBA00023235"/>
    </source>
</evidence>
<dbReference type="GO" id="GO:0016866">
    <property type="term" value="F:intramolecular transferase activity"/>
    <property type="evidence" value="ECO:0007669"/>
    <property type="project" value="InterPro"/>
</dbReference>
<dbReference type="Gene3D" id="3.40.50.280">
    <property type="entry name" value="Cobalamin-binding domain"/>
    <property type="match status" value="1"/>
</dbReference>
<keyword evidence="4" id="KW-0413">Isomerase</keyword>
<evidence type="ECO:0000256" key="2">
    <source>
        <dbReference type="ARBA" id="ARBA00008465"/>
    </source>
</evidence>
<keyword evidence="3" id="KW-0846">Cobalamin</keyword>
<dbReference type="AlphaFoldDB" id="A0A4R9M1S3"/>
<dbReference type="OrthoDB" id="9762378at2"/>
<comment type="cofactor">
    <cofactor evidence="1">
        <name>adenosylcob(III)alamin</name>
        <dbReference type="ChEBI" id="CHEBI:18408"/>
    </cofactor>
</comment>
<dbReference type="PANTHER" id="PTHR48101:SF1">
    <property type="entry name" value="METHYLMALONYL-COA MUTASE, LARGE SUBUNIT"/>
    <property type="match status" value="1"/>
</dbReference>
<evidence type="ECO:0000256" key="1">
    <source>
        <dbReference type="ARBA" id="ARBA00001922"/>
    </source>
</evidence>
<dbReference type="Pfam" id="PF01642">
    <property type="entry name" value="MM_CoA_mutase"/>
    <property type="match status" value="1"/>
</dbReference>
<evidence type="ECO:0000259" key="6">
    <source>
        <dbReference type="Pfam" id="PF01642"/>
    </source>
</evidence>
<comment type="caution">
    <text evidence="7">The sequence shown here is derived from an EMBL/GenBank/DDBJ whole genome shotgun (WGS) entry which is preliminary data.</text>
</comment>
<dbReference type="InterPro" id="IPR016176">
    <property type="entry name" value="Cbl-dep_enz_cat"/>
</dbReference>
<keyword evidence="5" id="KW-0170">Cobalt</keyword>
<dbReference type="Proteomes" id="UP000298058">
    <property type="component" value="Unassembled WGS sequence"/>
</dbReference>
<evidence type="ECO:0000256" key="5">
    <source>
        <dbReference type="ARBA" id="ARBA00023285"/>
    </source>
</evidence>
<evidence type="ECO:0000256" key="3">
    <source>
        <dbReference type="ARBA" id="ARBA00022628"/>
    </source>
</evidence>
<sequence>MESSLFAEFPETSTEDWKNTIIKDLKGLPYEKIQWETEEGFLIEPFYRKEDISSETLPRIHRKDRGWKITEGIVSSSVTLANEDAKALRKKGVDSFVFFSHEENGATYGIPLSQPNDLSRLVADLDLKEIPVLFSLSGRTPDFAKEIRSLAQGAKQVLADYDPFGNALLCGDLGATEEKTKSNLASLVSGASNEKFICVHSYYLRESGSTVTQELAYALAWGLEYLNILIESGRDLDSAAESIWFWTGIGSDYFTEIAKFRALRILWAEILNAYKPGLGEAHPIHIHASTTEWNFTAYDPYVNMLRGTTAAMSAVMGGADSVSVHSFDKVYKDGNEFGSRIARNSQLLLRHESHLDKVEDPSSGSYYLEVLTKKLSEVAWAKFQEIEKEGGFHKSLLNGTIQSQVDLSAKKKRESVSTRKQTLLGTNQYPLSSERQIELKHSISKTEKKISVPNEGKYKRLNPLRVSYDFDRLRNATDVYFEKNKSVPKVFLLTIGNLGMRKARAAFGLNYIGCLGYEIIDNLGFTSVEEGVQAAKKANADIVVLCSSDEEYAEFIPQFADSMKTILPKAWKIVAGYPKDLISIAEEKGIEDFIHLKRNLVEFMEKAQKKLGLI</sequence>
<keyword evidence="8" id="KW-1185">Reference proteome</keyword>
<dbReference type="SUPFAM" id="SSF52242">
    <property type="entry name" value="Cobalamin (vitamin B12)-binding domain"/>
    <property type="match status" value="1"/>
</dbReference>
<gene>
    <name evidence="7" type="ORF">EHS15_07645</name>
</gene>
<dbReference type="PANTHER" id="PTHR48101">
    <property type="entry name" value="METHYLMALONYL-COA MUTASE, MITOCHONDRIAL-RELATED"/>
    <property type="match status" value="1"/>
</dbReference>
<dbReference type="CDD" id="cd03677">
    <property type="entry name" value="MM_CoA_mutase_beta"/>
    <property type="match status" value="1"/>
</dbReference>
<organism evidence="7 8">
    <name type="scientific">Leptospira idonii</name>
    <dbReference type="NCBI Taxonomy" id="1193500"/>
    <lineage>
        <taxon>Bacteria</taxon>
        <taxon>Pseudomonadati</taxon>
        <taxon>Spirochaetota</taxon>
        <taxon>Spirochaetia</taxon>
        <taxon>Leptospirales</taxon>
        <taxon>Leptospiraceae</taxon>
        <taxon>Leptospira</taxon>
    </lineage>
</organism>
<dbReference type="InterPro" id="IPR036724">
    <property type="entry name" value="Cobalamin-bd_sf"/>
</dbReference>
<dbReference type="GO" id="GO:0046872">
    <property type="term" value="F:metal ion binding"/>
    <property type="evidence" value="ECO:0007669"/>
    <property type="project" value="InterPro"/>
</dbReference>
<evidence type="ECO:0000313" key="8">
    <source>
        <dbReference type="Proteomes" id="UP000298058"/>
    </source>
</evidence>
<dbReference type="RefSeq" id="WP_135759963.1">
    <property type="nucleotide sequence ID" value="NZ_RQHW01000028.1"/>
</dbReference>
<reference evidence="7" key="1">
    <citation type="journal article" date="2019" name="PLoS Negl. Trop. Dis.">
        <title>Revisiting the worldwide diversity of Leptospira species in the environment.</title>
        <authorList>
            <person name="Vincent A.T."/>
            <person name="Schiettekatte O."/>
            <person name="Bourhy P."/>
            <person name="Veyrier F.J."/>
            <person name="Picardeau M."/>
        </authorList>
    </citation>
    <scope>NUCLEOTIDE SEQUENCE [LARGE SCALE GENOMIC DNA]</scope>
    <source>
        <strain evidence="7">201300427</strain>
    </source>
</reference>
<dbReference type="InterPro" id="IPR006099">
    <property type="entry name" value="MeMalonylCoA_mutase_a/b_cat"/>
</dbReference>
<dbReference type="Gene3D" id="3.20.20.240">
    <property type="entry name" value="Methylmalonyl-CoA mutase"/>
    <property type="match status" value="1"/>
</dbReference>
<dbReference type="EMBL" id="RQHW01000028">
    <property type="protein sequence ID" value="TGN19647.1"/>
    <property type="molecule type" value="Genomic_DNA"/>
</dbReference>
<accession>A0A4R9M1S3</accession>
<protein>
    <submittedName>
        <fullName evidence="7">Methylmalonyl-CoA mutase</fullName>
    </submittedName>
</protein>